<protein>
    <submittedName>
        <fullName evidence="5">AraC family transcriptional regulator</fullName>
    </submittedName>
</protein>
<dbReference type="PROSITE" id="PS01124">
    <property type="entry name" value="HTH_ARAC_FAMILY_2"/>
    <property type="match status" value="1"/>
</dbReference>
<name>A0ABV0GC54_9BURK</name>
<dbReference type="PANTHER" id="PTHR47894:SF1">
    <property type="entry name" value="HTH-TYPE TRANSCRIPTIONAL REGULATOR VQSM"/>
    <property type="match status" value="1"/>
</dbReference>
<evidence type="ECO:0000256" key="2">
    <source>
        <dbReference type="ARBA" id="ARBA00023125"/>
    </source>
</evidence>
<proteinExistence type="predicted"/>
<dbReference type="Proteomes" id="UP001462640">
    <property type="component" value="Unassembled WGS sequence"/>
</dbReference>
<organism evidence="5 6">
    <name type="scientific">Roseateles flavus</name>
    <dbReference type="NCBI Taxonomy" id="3149041"/>
    <lineage>
        <taxon>Bacteria</taxon>
        <taxon>Pseudomonadati</taxon>
        <taxon>Pseudomonadota</taxon>
        <taxon>Betaproteobacteria</taxon>
        <taxon>Burkholderiales</taxon>
        <taxon>Sphaerotilaceae</taxon>
        <taxon>Roseateles</taxon>
    </lineage>
</organism>
<reference evidence="5 6" key="1">
    <citation type="submission" date="2024-05" db="EMBL/GenBank/DDBJ databases">
        <title>Roseateles sp. 2.12 16S ribosomal RNA gene Genome sequencing and assembly.</title>
        <authorList>
            <person name="Woo H."/>
        </authorList>
    </citation>
    <scope>NUCLEOTIDE SEQUENCE [LARGE SCALE GENOMIC DNA]</scope>
    <source>
        <strain evidence="5 6">2.12</strain>
    </source>
</reference>
<dbReference type="SMART" id="SM00342">
    <property type="entry name" value="HTH_ARAC"/>
    <property type="match status" value="1"/>
</dbReference>
<dbReference type="SUPFAM" id="SSF46689">
    <property type="entry name" value="Homeodomain-like"/>
    <property type="match status" value="1"/>
</dbReference>
<dbReference type="PANTHER" id="PTHR47894">
    <property type="entry name" value="HTH-TYPE TRANSCRIPTIONAL REGULATOR GADX"/>
    <property type="match status" value="1"/>
</dbReference>
<keyword evidence="6" id="KW-1185">Reference proteome</keyword>
<keyword evidence="2" id="KW-0238">DNA-binding</keyword>
<dbReference type="InterPro" id="IPR009057">
    <property type="entry name" value="Homeodomain-like_sf"/>
</dbReference>
<keyword evidence="3" id="KW-0804">Transcription</keyword>
<dbReference type="Pfam" id="PF12625">
    <property type="entry name" value="Arabinose_bd"/>
    <property type="match status" value="1"/>
</dbReference>
<evidence type="ECO:0000259" key="4">
    <source>
        <dbReference type="PROSITE" id="PS01124"/>
    </source>
</evidence>
<accession>A0ABV0GC54</accession>
<keyword evidence="1" id="KW-0805">Transcription regulation</keyword>
<evidence type="ECO:0000313" key="5">
    <source>
        <dbReference type="EMBL" id="MEO3712610.1"/>
    </source>
</evidence>
<dbReference type="Pfam" id="PF12833">
    <property type="entry name" value="HTH_18"/>
    <property type="match status" value="1"/>
</dbReference>
<comment type="caution">
    <text evidence="5">The sequence shown here is derived from an EMBL/GenBank/DDBJ whole genome shotgun (WGS) entry which is preliminary data.</text>
</comment>
<dbReference type="InterPro" id="IPR018060">
    <property type="entry name" value="HTH_AraC"/>
</dbReference>
<dbReference type="InterPro" id="IPR020449">
    <property type="entry name" value="Tscrpt_reg_AraC-type_HTH"/>
</dbReference>
<gene>
    <name evidence="5" type="ORF">ABDJ40_07495</name>
</gene>
<evidence type="ECO:0000256" key="3">
    <source>
        <dbReference type="ARBA" id="ARBA00023163"/>
    </source>
</evidence>
<dbReference type="InterPro" id="IPR032687">
    <property type="entry name" value="AraC-type_N"/>
</dbReference>
<dbReference type="EMBL" id="JBDPZC010000002">
    <property type="protein sequence ID" value="MEO3712610.1"/>
    <property type="molecule type" value="Genomic_DNA"/>
</dbReference>
<sequence>MTSRLSLKPAPALTVGIEFALNLLSGLRRRGIEGSELLLEAGIPPEALSQPGARISTLQLATLLRTLIERHDDEVLGMMSRPSKRGSFALQVRAGIAGATLEQAIRHIAHVFRLLHDDLSLVLVHEGPELAGVQLCFHNPEVAANPHLHELVLRVYWRLLAWLVGGQLPAVRFDFAYARPAYSEGYGPIFPAPWRFEQAHSAMWFQAARLKLPVCRDEQALRRFVADAPVQVILPRRDAGISGQVRAHLQRAQPLWPDLARCAEALHLSPSTLQRRLAAEGSSFQSLKDQLRREVAIYRLHTSALPLGKLALELGFSDTAAFQRAFKRWTGLAPGSYRRAK</sequence>
<dbReference type="RefSeq" id="WP_347608265.1">
    <property type="nucleotide sequence ID" value="NZ_JBDPZC010000002.1"/>
</dbReference>
<dbReference type="PRINTS" id="PR00032">
    <property type="entry name" value="HTHARAC"/>
</dbReference>
<dbReference type="Gene3D" id="1.10.10.60">
    <property type="entry name" value="Homeodomain-like"/>
    <property type="match status" value="1"/>
</dbReference>
<evidence type="ECO:0000313" key="6">
    <source>
        <dbReference type="Proteomes" id="UP001462640"/>
    </source>
</evidence>
<evidence type="ECO:0000256" key="1">
    <source>
        <dbReference type="ARBA" id="ARBA00023015"/>
    </source>
</evidence>
<feature type="domain" description="HTH araC/xylS-type" evidence="4">
    <location>
        <begin position="239"/>
        <end position="340"/>
    </location>
</feature>